<dbReference type="EMBL" id="GBRH01270700">
    <property type="protein sequence ID" value="JAD27195.1"/>
    <property type="molecule type" value="Transcribed_RNA"/>
</dbReference>
<reference evidence="1" key="1">
    <citation type="submission" date="2014-09" db="EMBL/GenBank/DDBJ databases">
        <authorList>
            <person name="Magalhaes I.L.F."/>
            <person name="Oliveira U."/>
            <person name="Santos F.R."/>
            <person name="Vidigal T.H.D.A."/>
            <person name="Brescovit A.D."/>
            <person name="Santos A.J."/>
        </authorList>
    </citation>
    <scope>NUCLEOTIDE SEQUENCE</scope>
    <source>
        <tissue evidence="1">Shoot tissue taken approximately 20 cm above the soil surface</tissue>
    </source>
</reference>
<name>A0A0A8YQS6_ARUDO</name>
<accession>A0A0A8YQS6</accession>
<evidence type="ECO:0000313" key="1">
    <source>
        <dbReference type="EMBL" id="JAD27195.1"/>
    </source>
</evidence>
<sequence>MLLLFVSTW</sequence>
<proteinExistence type="predicted"/>
<organism evidence="1">
    <name type="scientific">Arundo donax</name>
    <name type="common">Giant reed</name>
    <name type="synonym">Donax arundinaceus</name>
    <dbReference type="NCBI Taxonomy" id="35708"/>
    <lineage>
        <taxon>Eukaryota</taxon>
        <taxon>Viridiplantae</taxon>
        <taxon>Streptophyta</taxon>
        <taxon>Embryophyta</taxon>
        <taxon>Tracheophyta</taxon>
        <taxon>Spermatophyta</taxon>
        <taxon>Magnoliopsida</taxon>
        <taxon>Liliopsida</taxon>
        <taxon>Poales</taxon>
        <taxon>Poaceae</taxon>
        <taxon>PACMAD clade</taxon>
        <taxon>Arundinoideae</taxon>
        <taxon>Arundineae</taxon>
        <taxon>Arundo</taxon>
    </lineage>
</organism>
<protein>
    <submittedName>
        <fullName evidence="1">Uncharacterized protein</fullName>
    </submittedName>
</protein>
<reference evidence="1" key="2">
    <citation type="journal article" date="2015" name="Data Brief">
        <title>Shoot transcriptome of the giant reed, Arundo donax.</title>
        <authorList>
            <person name="Barrero R.A."/>
            <person name="Guerrero F.D."/>
            <person name="Moolhuijzen P."/>
            <person name="Goolsby J.A."/>
            <person name="Tidwell J."/>
            <person name="Bellgard S.E."/>
            <person name="Bellgard M.I."/>
        </authorList>
    </citation>
    <scope>NUCLEOTIDE SEQUENCE</scope>
    <source>
        <tissue evidence="1">Shoot tissue taken approximately 20 cm above the soil surface</tissue>
    </source>
</reference>